<name>A0A8J4RGD9_9ROSI</name>
<dbReference type="OrthoDB" id="185373at2759"/>
<evidence type="ECO:0000313" key="3">
    <source>
        <dbReference type="Proteomes" id="UP000737018"/>
    </source>
</evidence>
<dbReference type="NCBIfam" id="TIGR00756">
    <property type="entry name" value="PPR"/>
    <property type="match status" value="1"/>
</dbReference>
<dbReference type="Proteomes" id="UP000737018">
    <property type="component" value="Unassembled WGS sequence"/>
</dbReference>
<dbReference type="PANTHER" id="PTHR47926:SF431">
    <property type="entry name" value="PENTATRICOPEPTIDE REPEAT-CONTAINING PROTEIN-RELATED"/>
    <property type="match status" value="1"/>
</dbReference>
<organism evidence="2 3">
    <name type="scientific">Castanea mollissima</name>
    <name type="common">Chinese chestnut</name>
    <dbReference type="NCBI Taxonomy" id="60419"/>
    <lineage>
        <taxon>Eukaryota</taxon>
        <taxon>Viridiplantae</taxon>
        <taxon>Streptophyta</taxon>
        <taxon>Embryophyta</taxon>
        <taxon>Tracheophyta</taxon>
        <taxon>Spermatophyta</taxon>
        <taxon>Magnoliopsida</taxon>
        <taxon>eudicotyledons</taxon>
        <taxon>Gunneridae</taxon>
        <taxon>Pentapetalae</taxon>
        <taxon>rosids</taxon>
        <taxon>fabids</taxon>
        <taxon>Fagales</taxon>
        <taxon>Fagaceae</taxon>
        <taxon>Castanea</taxon>
    </lineage>
</organism>
<dbReference type="AlphaFoldDB" id="A0A8J4RGD9"/>
<evidence type="ECO:0000256" key="1">
    <source>
        <dbReference type="ARBA" id="ARBA00022737"/>
    </source>
</evidence>
<dbReference type="InterPro" id="IPR011990">
    <property type="entry name" value="TPR-like_helical_dom_sf"/>
</dbReference>
<evidence type="ECO:0000313" key="2">
    <source>
        <dbReference type="EMBL" id="KAF3963677.1"/>
    </source>
</evidence>
<sequence length="349" mass="38826">MRRDFRIVSCGISTDDKPDHSTTPIALKACTRLQALEYGKVIHGFVKNYRRIGMNMFVGSVLIEFYSKCGQMGEALRVFKEFSGPDVIMWTLMAGHEQNGCPEEAVALFSQIEMAEHVNPDLVMLVSVVSACAQLRNCKLGSCVHGFMIRRGAYLTNQLITLKDAQERCRFMGCFVMCVCSKWMAHRSMEVFRNMLSNEMHSDAVAMVKILAACSELGILQQAVCLYGYIILSGFTNNIFVSASLIELYSKCCSIDNASKVFEEIMHKDFIWSAMIAGYGIHGQGEIFKKISGQMVKIAIVMPNNVTFLSILSACSHAGLVEEGIEIFNMMSHEYQGLSQNIVGFGRTG</sequence>
<evidence type="ECO:0008006" key="4">
    <source>
        <dbReference type="Google" id="ProtNLM"/>
    </source>
</evidence>
<dbReference type="Gene3D" id="1.25.40.10">
    <property type="entry name" value="Tetratricopeptide repeat domain"/>
    <property type="match status" value="2"/>
</dbReference>
<gene>
    <name evidence="2" type="ORF">CMV_011959</name>
</gene>
<protein>
    <recommendedName>
        <fullName evidence="4">Pentatricopeptide repeat-containing protein</fullName>
    </recommendedName>
</protein>
<dbReference type="EMBL" id="JRKL02001497">
    <property type="protein sequence ID" value="KAF3963677.1"/>
    <property type="molecule type" value="Genomic_DNA"/>
</dbReference>
<dbReference type="InterPro" id="IPR002885">
    <property type="entry name" value="PPR_rpt"/>
</dbReference>
<dbReference type="GO" id="GO:0009451">
    <property type="term" value="P:RNA modification"/>
    <property type="evidence" value="ECO:0007669"/>
    <property type="project" value="InterPro"/>
</dbReference>
<keyword evidence="1" id="KW-0677">Repeat</keyword>
<dbReference type="InterPro" id="IPR046960">
    <property type="entry name" value="PPR_At4g14850-like_plant"/>
</dbReference>
<dbReference type="Pfam" id="PF01535">
    <property type="entry name" value="PPR"/>
    <property type="match status" value="3"/>
</dbReference>
<accession>A0A8J4RGD9</accession>
<proteinExistence type="predicted"/>
<dbReference type="GO" id="GO:0003723">
    <property type="term" value="F:RNA binding"/>
    <property type="evidence" value="ECO:0007669"/>
    <property type="project" value="InterPro"/>
</dbReference>
<reference evidence="2" key="1">
    <citation type="submission" date="2020-03" db="EMBL/GenBank/DDBJ databases">
        <title>Castanea mollissima Vanexum genome sequencing.</title>
        <authorList>
            <person name="Staton M."/>
        </authorList>
    </citation>
    <scope>NUCLEOTIDE SEQUENCE</scope>
    <source>
        <tissue evidence="2">Leaf</tissue>
    </source>
</reference>
<dbReference type="FunFam" id="1.25.40.10:FF:000031">
    <property type="entry name" value="Pentatricopeptide repeat-containing protein mitochondrial"/>
    <property type="match status" value="1"/>
</dbReference>
<comment type="caution">
    <text evidence="2">The sequence shown here is derived from an EMBL/GenBank/DDBJ whole genome shotgun (WGS) entry which is preliminary data.</text>
</comment>
<dbReference type="PANTHER" id="PTHR47926">
    <property type="entry name" value="PENTATRICOPEPTIDE REPEAT-CONTAINING PROTEIN"/>
    <property type="match status" value="1"/>
</dbReference>
<keyword evidence="3" id="KW-1185">Reference proteome</keyword>